<dbReference type="GO" id="GO:0015772">
    <property type="term" value="P:oligosaccharide transport"/>
    <property type="evidence" value="ECO:0007669"/>
    <property type="project" value="TreeGrafter"/>
</dbReference>
<evidence type="ECO:0000256" key="2">
    <source>
        <dbReference type="ARBA" id="ARBA00022448"/>
    </source>
</evidence>
<dbReference type="PANTHER" id="PTHR34596:SF2">
    <property type="entry name" value="CHITOPORIN"/>
    <property type="match status" value="1"/>
</dbReference>
<organism evidence="4 5">
    <name type="scientific">Endozoicomonas montiporae</name>
    <dbReference type="NCBI Taxonomy" id="1027273"/>
    <lineage>
        <taxon>Bacteria</taxon>
        <taxon>Pseudomonadati</taxon>
        <taxon>Pseudomonadota</taxon>
        <taxon>Gammaproteobacteria</taxon>
        <taxon>Oceanospirillales</taxon>
        <taxon>Endozoicomonadaceae</taxon>
        <taxon>Endozoicomonas</taxon>
    </lineage>
</organism>
<sequence>MLKKVTLVLVTLSVSSCTDLLATDHIGSSHLNADKKRTRHFFSDAKVSGKIYNMTRIRDRRDDVSNSFKENLYLSSSLANVDFSSGLLDHLFGVGAGVFGTLDMWHSGTSQYGEIALIDDRERIKNGFSFYKAAVRVEHSCFKAHAGYIQPSGPGVLGVNLSFVPGTYRGGEAAFHYEGLIVALMWADQYKKPWIYDMKTLLRKDGTALNSVYSVGAHYDLGNGVSVMGGFGQGEDFIDLYKFKLAYSGHLLAVSYQLYAMNDKNDGGIVWNADHTKNTTNDIFEGLAYQHVLMSNIHLHRWTFRAEASYTNVKGSESNFAFRPTGYNGGSGGSNGAYEVWWDSRSDFNHNGEKAVFFGGWYHFKHGWSAGLSYAFGWDGKPNTLNPAVTSSKKLREQAYNADISYIFQSGHLKGTSITLHCTLFNNKTGLPSSSRAFPGAFKDEKDIKLIFSMPWL</sequence>
<protein>
    <recommendedName>
        <fullName evidence="6">Porin</fullName>
    </recommendedName>
</protein>
<dbReference type="GO" id="GO:0015288">
    <property type="term" value="F:porin activity"/>
    <property type="evidence" value="ECO:0007669"/>
    <property type="project" value="TreeGrafter"/>
</dbReference>
<dbReference type="EMBL" id="JOKG01000004">
    <property type="protein sequence ID" value="KEQ13044.1"/>
    <property type="molecule type" value="Genomic_DNA"/>
</dbReference>
<comment type="caution">
    <text evidence="4">The sequence shown here is derived from an EMBL/GenBank/DDBJ whole genome shotgun (WGS) entry which is preliminary data.</text>
</comment>
<proteinExistence type="inferred from homology"/>
<keyword evidence="3" id="KW-0732">Signal</keyword>
<dbReference type="InterPro" id="IPR023614">
    <property type="entry name" value="Porin_dom_sf"/>
</dbReference>
<dbReference type="Gene3D" id="2.40.160.10">
    <property type="entry name" value="Porin"/>
    <property type="match status" value="1"/>
</dbReference>
<keyword evidence="2" id="KW-0813">Transport</keyword>
<dbReference type="PANTHER" id="PTHR34596">
    <property type="entry name" value="CHITOPORIN"/>
    <property type="match status" value="1"/>
</dbReference>
<name>A0A081N3M1_9GAMM</name>
<accession>A0A081N3M1</accession>
<keyword evidence="5" id="KW-1185">Reference proteome</keyword>
<dbReference type="eggNOG" id="ENOG502Z7J2">
    <property type="taxonomic scope" value="Bacteria"/>
</dbReference>
<dbReference type="Pfam" id="PF03573">
    <property type="entry name" value="OprD"/>
    <property type="match status" value="1"/>
</dbReference>
<dbReference type="RefSeq" id="WP_034878548.1">
    <property type="nucleotide sequence ID" value="NZ_JOKG01000004.1"/>
</dbReference>
<dbReference type="InterPro" id="IPR005318">
    <property type="entry name" value="OM_porin_bac"/>
</dbReference>
<reference evidence="4 5" key="1">
    <citation type="submission" date="2014-06" db="EMBL/GenBank/DDBJ databases">
        <title>Whole Genome Sequences of Three Symbiotic Endozoicomonas Bacteria.</title>
        <authorList>
            <person name="Neave M.J."/>
            <person name="Apprill A."/>
            <person name="Voolstra C.R."/>
        </authorList>
    </citation>
    <scope>NUCLEOTIDE SEQUENCE [LARGE SCALE GENOMIC DNA]</scope>
    <source>
        <strain evidence="4 5">LMG 24815</strain>
    </source>
</reference>
<dbReference type="AlphaFoldDB" id="A0A081N3M1"/>
<evidence type="ECO:0008006" key="6">
    <source>
        <dbReference type="Google" id="ProtNLM"/>
    </source>
</evidence>
<dbReference type="PROSITE" id="PS51257">
    <property type="entry name" value="PROKAR_LIPOPROTEIN"/>
    <property type="match status" value="1"/>
</dbReference>
<comment type="similarity">
    <text evidence="1">Belongs to the outer membrane porin (Opr) (TC 1.B.25) family.</text>
</comment>
<evidence type="ECO:0000313" key="5">
    <source>
        <dbReference type="Proteomes" id="UP000028006"/>
    </source>
</evidence>
<evidence type="ECO:0000256" key="1">
    <source>
        <dbReference type="ARBA" id="ARBA00009075"/>
    </source>
</evidence>
<evidence type="ECO:0000313" key="4">
    <source>
        <dbReference type="EMBL" id="KEQ13044.1"/>
    </source>
</evidence>
<gene>
    <name evidence="4" type="ORF">GZ77_21795</name>
</gene>
<dbReference type="Proteomes" id="UP000028006">
    <property type="component" value="Unassembled WGS sequence"/>
</dbReference>
<evidence type="ECO:0000256" key="3">
    <source>
        <dbReference type="ARBA" id="ARBA00022729"/>
    </source>
</evidence>
<dbReference type="GO" id="GO:0016020">
    <property type="term" value="C:membrane"/>
    <property type="evidence" value="ECO:0007669"/>
    <property type="project" value="InterPro"/>
</dbReference>